<proteinExistence type="predicted"/>
<dbReference type="PANTHER" id="PTHR37829:SF3">
    <property type="entry name" value="PROTEIN JAYE-RELATED"/>
    <property type="match status" value="1"/>
</dbReference>
<dbReference type="PANTHER" id="PTHR37829">
    <property type="entry name" value="PHAGE-LIKE ELEMENT PBSX PROTEIN XKDT"/>
    <property type="match status" value="1"/>
</dbReference>
<protein>
    <submittedName>
        <fullName evidence="2">Mu-like prophage DNA circulation protein</fullName>
    </submittedName>
</protein>
<dbReference type="GeneID" id="93671684"/>
<dbReference type="AlphaFoldDB" id="A0A379FLT5"/>
<accession>A0A379FLT5</accession>
<dbReference type="Pfam" id="PF07157">
    <property type="entry name" value="DNA_circ_N"/>
    <property type="match status" value="1"/>
</dbReference>
<dbReference type="InterPro" id="IPR009826">
    <property type="entry name" value="DNA_circ_N"/>
</dbReference>
<evidence type="ECO:0000259" key="1">
    <source>
        <dbReference type="Pfam" id="PF07157"/>
    </source>
</evidence>
<dbReference type="Proteomes" id="UP000254208">
    <property type="component" value="Unassembled WGS sequence"/>
</dbReference>
<sequence length="467" mass="51708">MALIKNALSSLLGEDSSWSWAEHLRQASFRGVPFGVMSGEGVFGRRVAVHEYPYRDQAWVEDLGRSTRRITIKGFLIQDSLVYDAPDVFTQRDNLIAACEERNTGTLIHPTLGELTVNITESGLRINENAENGRVFEFELVVIESGLKVFAITEAESTGLLTSKNWLKTATTTAAKYIASVKGEMRTITQTIETIKNTADFWVMMATKTVNEATNLSDSLGSIFGSDQYGRYQTGTLGGAVSGATGRKVMTDLSSDDNALIEKQLTAVTIDRENIESQLNLVLLAKDPEQFCQSIQDVILQIMEMASSIERRMLLLSQLSQFEYPNHQEDSQSIRITQLTVTYLSVVTAAAVATLSTQTLPSSSNEAANQQREVCAVIDNALTQVGDLAIDDVYQLVNEMRRSVVTQYVHKGSERGRLALYSLPSTLSALHIANRLYQDASRSDELVMEVEPRHPAFMPNQFKALKK</sequence>
<dbReference type="EMBL" id="UGTZ01000001">
    <property type="protein sequence ID" value="SUC29679.1"/>
    <property type="molecule type" value="Genomic_DNA"/>
</dbReference>
<organism evidence="2 3">
    <name type="scientific">Providencia rettgeri</name>
    <dbReference type="NCBI Taxonomy" id="587"/>
    <lineage>
        <taxon>Bacteria</taxon>
        <taxon>Pseudomonadati</taxon>
        <taxon>Pseudomonadota</taxon>
        <taxon>Gammaproteobacteria</taxon>
        <taxon>Enterobacterales</taxon>
        <taxon>Morganellaceae</taxon>
        <taxon>Providencia</taxon>
    </lineage>
</organism>
<evidence type="ECO:0000313" key="2">
    <source>
        <dbReference type="EMBL" id="SUC29679.1"/>
    </source>
</evidence>
<feature type="domain" description="DNA circulation N-terminal" evidence="1">
    <location>
        <begin position="24"/>
        <end position="117"/>
    </location>
</feature>
<gene>
    <name evidence="2" type="ORF">NCTC11801_00582</name>
</gene>
<dbReference type="InterPro" id="IPR052399">
    <property type="entry name" value="Phage_Baseplate_Assmbl_Protein"/>
</dbReference>
<dbReference type="RefSeq" id="WP_115166549.1">
    <property type="nucleotide sequence ID" value="NZ_CP077317.1"/>
</dbReference>
<reference evidence="2 3" key="1">
    <citation type="submission" date="2018-06" db="EMBL/GenBank/DDBJ databases">
        <authorList>
            <consortium name="Pathogen Informatics"/>
            <person name="Doyle S."/>
        </authorList>
    </citation>
    <scope>NUCLEOTIDE SEQUENCE [LARGE SCALE GENOMIC DNA]</scope>
    <source>
        <strain evidence="2 3">NCTC11801</strain>
    </source>
</reference>
<evidence type="ECO:0000313" key="3">
    <source>
        <dbReference type="Proteomes" id="UP000254208"/>
    </source>
</evidence>
<name>A0A379FLT5_PRORE</name>